<accession>A0A9P1I8M2</accession>
<dbReference type="OrthoDB" id="5862411at2759"/>
<comment type="caution">
    <text evidence="1">The sequence shown here is derived from an EMBL/GenBank/DDBJ whole genome shotgun (WGS) entry which is preliminary data.</text>
</comment>
<keyword evidence="2" id="KW-1185">Reference proteome</keyword>
<evidence type="ECO:0000313" key="1">
    <source>
        <dbReference type="EMBL" id="CAI5440404.1"/>
    </source>
</evidence>
<protein>
    <submittedName>
        <fullName evidence="1">Uncharacterized protein</fullName>
    </submittedName>
</protein>
<proteinExistence type="predicted"/>
<sequence length="196" mass="22827">MKAQMTKLDLIDDINSKLDIIMSNQYQNVAISPSTPVQLDNALMLKHFDEFQSKKTRAVIERLADGKSGTEQQEDASFVNELCKEMNLDPPLKVYRHDCEAIIRPLKIDFGSQSLRDTFLKKYNKTIKEMESVKALKVKPRARRDLTKIELETLKKNRKMAYDENVKAGKLVYYIYDIEIRKNDDPRPFNFVPSHQ</sequence>
<name>A0A9P1I8M2_9PELO</name>
<gene>
    <name evidence="1" type="ORF">CAMP_LOCUS3041</name>
</gene>
<dbReference type="AlphaFoldDB" id="A0A9P1I8M2"/>
<reference evidence="1" key="1">
    <citation type="submission" date="2022-11" db="EMBL/GenBank/DDBJ databases">
        <authorList>
            <person name="Kikuchi T."/>
        </authorList>
    </citation>
    <scope>NUCLEOTIDE SEQUENCE</scope>
    <source>
        <strain evidence="1">PS1010</strain>
    </source>
</reference>
<organism evidence="1 2">
    <name type="scientific">Caenorhabditis angaria</name>
    <dbReference type="NCBI Taxonomy" id="860376"/>
    <lineage>
        <taxon>Eukaryota</taxon>
        <taxon>Metazoa</taxon>
        <taxon>Ecdysozoa</taxon>
        <taxon>Nematoda</taxon>
        <taxon>Chromadorea</taxon>
        <taxon>Rhabditida</taxon>
        <taxon>Rhabditina</taxon>
        <taxon>Rhabditomorpha</taxon>
        <taxon>Rhabditoidea</taxon>
        <taxon>Rhabditidae</taxon>
        <taxon>Peloderinae</taxon>
        <taxon>Caenorhabditis</taxon>
    </lineage>
</organism>
<evidence type="ECO:0000313" key="2">
    <source>
        <dbReference type="Proteomes" id="UP001152747"/>
    </source>
</evidence>
<dbReference type="EMBL" id="CANHGI010000001">
    <property type="protein sequence ID" value="CAI5440404.1"/>
    <property type="molecule type" value="Genomic_DNA"/>
</dbReference>
<dbReference type="Proteomes" id="UP001152747">
    <property type="component" value="Unassembled WGS sequence"/>
</dbReference>